<organism evidence="2 3">
    <name type="scientific">Nannocystis pusilla</name>
    <dbReference type="NCBI Taxonomy" id="889268"/>
    <lineage>
        <taxon>Bacteria</taxon>
        <taxon>Pseudomonadati</taxon>
        <taxon>Myxococcota</taxon>
        <taxon>Polyangia</taxon>
        <taxon>Nannocystales</taxon>
        <taxon>Nannocystaceae</taxon>
        <taxon>Nannocystis</taxon>
    </lineage>
</organism>
<feature type="domain" description="Hemerythrin-like" evidence="1">
    <location>
        <begin position="9"/>
        <end position="126"/>
    </location>
</feature>
<name>A0A9X3EV69_9BACT</name>
<proteinExistence type="predicted"/>
<evidence type="ECO:0000313" key="3">
    <source>
        <dbReference type="Proteomes" id="UP001150924"/>
    </source>
</evidence>
<dbReference type="InterPro" id="IPR012312">
    <property type="entry name" value="Hemerythrin-like"/>
</dbReference>
<comment type="caution">
    <text evidence="2">The sequence shown here is derived from an EMBL/GenBank/DDBJ whole genome shotgun (WGS) entry which is preliminary data.</text>
</comment>
<gene>
    <name evidence="2" type="ORF">OV079_16370</name>
</gene>
<evidence type="ECO:0000259" key="1">
    <source>
        <dbReference type="Pfam" id="PF01814"/>
    </source>
</evidence>
<dbReference type="Pfam" id="PF01814">
    <property type="entry name" value="Hemerythrin"/>
    <property type="match status" value="1"/>
</dbReference>
<reference evidence="2" key="1">
    <citation type="submission" date="2022-11" db="EMBL/GenBank/DDBJ databases">
        <title>Minimal conservation of predation-associated metabolite biosynthetic gene clusters underscores biosynthetic potential of Myxococcota including descriptions for ten novel species: Archangium lansinium sp. nov., Myxococcus landrumus sp. nov., Nannocystis bai.</title>
        <authorList>
            <person name="Ahearne A."/>
            <person name="Stevens C."/>
            <person name="Phillips K."/>
        </authorList>
    </citation>
    <scope>NUCLEOTIDE SEQUENCE</scope>
    <source>
        <strain evidence="2">Na p29</strain>
    </source>
</reference>
<dbReference type="EMBL" id="JAPNKE010000002">
    <property type="protein sequence ID" value="MCY1007101.1"/>
    <property type="molecule type" value="Genomic_DNA"/>
</dbReference>
<dbReference type="Proteomes" id="UP001150924">
    <property type="component" value="Unassembled WGS sequence"/>
</dbReference>
<accession>A0A9X3EV69</accession>
<dbReference type="PANTHER" id="PTHR35585">
    <property type="entry name" value="HHE DOMAIN PROTEIN (AFU_ORTHOLOGUE AFUA_4G00730)"/>
    <property type="match status" value="1"/>
</dbReference>
<protein>
    <submittedName>
        <fullName evidence="2">Hemerythrin domain-containing protein</fullName>
    </submittedName>
</protein>
<dbReference type="Gene3D" id="1.20.120.520">
    <property type="entry name" value="nmb1532 protein domain like"/>
    <property type="match status" value="1"/>
</dbReference>
<dbReference type="PANTHER" id="PTHR35585:SF1">
    <property type="entry name" value="HHE DOMAIN PROTEIN (AFU_ORTHOLOGUE AFUA_4G00730)"/>
    <property type="match status" value="1"/>
</dbReference>
<keyword evidence="3" id="KW-1185">Reference proteome</keyword>
<dbReference type="AlphaFoldDB" id="A0A9X3EV69"/>
<sequence length="156" mass="17467">MIETAQDPTIYQVIREQHRAVAELLAELSRERDVARGQQLFGQVRDALERHARAEEAVFDDILAQQDAQGKALVKDAERDHAQVRQQLAELEAMRADDAKWATKVEALTRSVTDHVAFEESTIFAAVEAILDDDQARTLAETFEALESRVEPEAAA</sequence>
<dbReference type="RefSeq" id="WP_267769648.1">
    <property type="nucleotide sequence ID" value="NZ_JAPNKE010000002.1"/>
</dbReference>
<evidence type="ECO:0000313" key="2">
    <source>
        <dbReference type="EMBL" id="MCY1007101.1"/>
    </source>
</evidence>